<dbReference type="InterPro" id="IPR003673">
    <property type="entry name" value="CoA-Trfase_fam_III"/>
</dbReference>
<keyword evidence="3" id="KW-1185">Reference proteome</keyword>
<dbReference type="SUPFAM" id="SSF89796">
    <property type="entry name" value="CoA-transferase family III (CaiB/BaiF)"/>
    <property type="match status" value="1"/>
</dbReference>
<comment type="caution">
    <text evidence="2">The sequence shown here is derived from an EMBL/GenBank/DDBJ whole genome shotgun (WGS) entry which is preliminary data.</text>
</comment>
<dbReference type="InterPro" id="IPR044855">
    <property type="entry name" value="CoA-Trfase_III_dom3_sf"/>
</dbReference>
<dbReference type="PANTHER" id="PTHR48207:SF3">
    <property type="entry name" value="SUCCINATE--HYDROXYMETHYLGLUTARATE COA-TRANSFERASE"/>
    <property type="match status" value="1"/>
</dbReference>
<dbReference type="GO" id="GO:0008410">
    <property type="term" value="F:CoA-transferase activity"/>
    <property type="evidence" value="ECO:0007669"/>
    <property type="project" value="TreeGrafter"/>
</dbReference>
<name>A0A512NGE2_9HYPH</name>
<gene>
    <name evidence="2" type="ORF">RSO01_51820</name>
</gene>
<evidence type="ECO:0000313" key="2">
    <source>
        <dbReference type="EMBL" id="GEP58016.1"/>
    </source>
</evidence>
<dbReference type="Proteomes" id="UP000321058">
    <property type="component" value="Unassembled WGS sequence"/>
</dbReference>
<dbReference type="EMBL" id="BKAJ01000091">
    <property type="protein sequence ID" value="GEP58016.1"/>
    <property type="molecule type" value="Genomic_DNA"/>
</dbReference>
<dbReference type="Pfam" id="PF02515">
    <property type="entry name" value="CoA_transf_3"/>
    <property type="match status" value="1"/>
</dbReference>
<keyword evidence="1" id="KW-0808">Transferase</keyword>
<organism evidence="2 3">
    <name type="scientific">Reyranella soli</name>
    <dbReference type="NCBI Taxonomy" id="1230389"/>
    <lineage>
        <taxon>Bacteria</taxon>
        <taxon>Pseudomonadati</taxon>
        <taxon>Pseudomonadota</taxon>
        <taxon>Alphaproteobacteria</taxon>
        <taxon>Hyphomicrobiales</taxon>
        <taxon>Reyranellaceae</taxon>
        <taxon>Reyranella</taxon>
    </lineage>
</organism>
<dbReference type="InterPro" id="IPR050483">
    <property type="entry name" value="CoA-transferase_III_domain"/>
</dbReference>
<evidence type="ECO:0000313" key="3">
    <source>
        <dbReference type="Proteomes" id="UP000321058"/>
    </source>
</evidence>
<dbReference type="InterPro" id="IPR023606">
    <property type="entry name" value="CoA-Trfase_III_dom_1_sf"/>
</dbReference>
<evidence type="ECO:0000256" key="1">
    <source>
        <dbReference type="ARBA" id="ARBA00022679"/>
    </source>
</evidence>
<evidence type="ECO:0008006" key="4">
    <source>
        <dbReference type="Google" id="ProtNLM"/>
    </source>
</evidence>
<dbReference type="Gene3D" id="3.30.1540.10">
    <property type="entry name" value="formyl-coa transferase, domain 3"/>
    <property type="match status" value="1"/>
</dbReference>
<dbReference type="AlphaFoldDB" id="A0A512NGE2"/>
<reference evidence="2 3" key="1">
    <citation type="submission" date="2019-07" db="EMBL/GenBank/DDBJ databases">
        <title>Whole genome shotgun sequence of Reyranella soli NBRC 108950.</title>
        <authorList>
            <person name="Hosoyama A."/>
            <person name="Uohara A."/>
            <person name="Ohji S."/>
            <person name="Ichikawa N."/>
        </authorList>
    </citation>
    <scope>NUCLEOTIDE SEQUENCE [LARGE SCALE GENOMIC DNA]</scope>
    <source>
        <strain evidence="2 3">NBRC 108950</strain>
    </source>
</reference>
<dbReference type="RefSeq" id="WP_170303357.1">
    <property type="nucleotide sequence ID" value="NZ_BKAJ01000091.1"/>
</dbReference>
<dbReference type="Gene3D" id="3.40.50.10540">
    <property type="entry name" value="Crotonobetainyl-coa:carnitine coa-transferase, domain 1"/>
    <property type="match status" value="1"/>
</dbReference>
<protein>
    <recommendedName>
        <fullName evidence="4">CoA transferase</fullName>
    </recommendedName>
</protein>
<accession>A0A512NGE2</accession>
<sequence>MSAFSGIRVLDLSRVLAGPSCGQLLADFGADVIKVEDVGGDENRKWAPVVDGESANYLSVNRGKRGMTLNLKSGAGQQILAGLVRKSDVVIDSFLPAVAERLGVDDATLRALKPDLIHVTISGYGHDGPLAAKPGYDLMLQAFSGMMAMTGERGGGPIRAGASFIDMATGMLAFSGVSAALYARLAGKASGQHIRVSLLETAIALLGYHIPAYTLAGKLPPRDGSGVWHIVPYQAFRTRDGYVLAGATNDAAWQRLCTAIGAAELGGNPAYATTVLRIENREPVIAGLSKIFATRETAAWVRLLDAANVPCSPVNDIAETLAHPQVAAMQMVVDVERKSGGTLRLAGVPLNLSATPAEPGGAPPRLGEHTDDILKKELGLDDAGIAALRKEGTI</sequence>
<dbReference type="PANTHER" id="PTHR48207">
    <property type="entry name" value="SUCCINATE--HYDROXYMETHYLGLUTARATE COA-TRANSFERASE"/>
    <property type="match status" value="1"/>
</dbReference>
<proteinExistence type="predicted"/>